<evidence type="ECO:0000256" key="20">
    <source>
        <dbReference type="SAM" id="MobiDB-lite"/>
    </source>
</evidence>
<feature type="binding site" evidence="19">
    <location>
        <position position="61"/>
    </location>
    <ligand>
        <name>GTP</name>
        <dbReference type="ChEBI" id="CHEBI:37565"/>
    </ligand>
</feature>
<dbReference type="GO" id="GO:0005525">
    <property type="term" value="F:GTP binding"/>
    <property type="evidence" value="ECO:0007669"/>
    <property type="project" value="UniProtKB-KW"/>
</dbReference>
<dbReference type="EMBL" id="CP159373">
    <property type="protein sequence ID" value="XCN75349.1"/>
    <property type="molecule type" value="Genomic_DNA"/>
</dbReference>
<evidence type="ECO:0000256" key="13">
    <source>
        <dbReference type="ARBA" id="ARBA00022777"/>
    </source>
</evidence>
<evidence type="ECO:0000256" key="3">
    <source>
        <dbReference type="ARBA" id="ARBA00001522"/>
    </source>
</evidence>
<dbReference type="GO" id="GO:0009236">
    <property type="term" value="P:cobalamin biosynthetic process"/>
    <property type="evidence" value="ECO:0007669"/>
    <property type="project" value="UniProtKB-KW"/>
</dbReference>
<dbReference type="Gene3D" id="3.40.50.300">
    <property type="entry name" value="P-loop containing nucleotide triphosphate hydrolases"/>
    <property type="match status" value="1"/>
</dbReference>
<evidence type="ECO:0000313" key="21">
    <source>
        <dbReference type="EMBL" id="XCN75349.1"/>
    </source>
</evidence>
<dbReference type="PANTHER" id="PTHR34848:SF1">
    <property type="entry name" value="BIFUNCTIONAL ADENOSYLCOBALAMIN BIOSYNTHESIS PROTEIN COBU"/>
    <property type="match status" value="1"/>
</dbReference>
<dbReference type="EC" id="2.7.7.62" evidence="9"/>
<evidence type="ECO:0000256" key="11">
    <source>
        <dbReference type="ARBA" id="ARBA00022679"/>
    </source>
</evidence>
<keyword evidence="15 19" id="KW-0342">GTP-binding</keyword>
<feature type="active site" description="GMP-histidine intermediate" evidence="18">
    <location>
        <position position="48"/>
    </location>
</feature>
<evidence type="ECO:0000256" key="5">
    <source>
        <dbReference type="ARBA" id="ARBA00004692"/>
    </source>
</evidence>
<dbReference type="PIRSF" id="PIRSF006135">
    <property type="entry name" value="CobU"/>
    <property type="match status" value="1"/>
</dbReference>
<evidence type="ECO:0000256" key="12">
    <source>
        <dbReference type="ARBA" id="ARBA00022741"/>
    </source>
</evidence>
<evidence type="ECO:0000256" key="10">
    <source>
        <dbReference type="ARBA" id="ARBA00022573"/>
    </source>
</evidence>
<comment type="catalytic activity">
    <reaction evidence="1">
        <text>adenosylcob(III)inamide + ATP = adenosylcob(III)inamide phosphate + ADP + H(+)</text>
        <dbReference type="Rhea" id="RHEA:15769"/>
        <dbReference type="ChEBI" id="CHEBI:2480"/>
        <dbReference type="ChEBI" id="CHEBI:15378"/>
        <dbReference type="ChEBI" id="CHEBI:30616"/>
        <dbReference type="ChEBI" id="CHEBI:58502"/>
        <dbReference type="ChEBI" id="CHEBI:456216"/>
        <dbReference type="EC" id="2.7.1.156"/>
    </reaction>
</comment>
<comment type="catalytic activity">
    <reaction evidence="2">
        <text>adenosylcob(III)inamide phosphate + GTP + H(+) = adenosylcob(III)inamide-GDP + diphosphate</text>
        <dbReference type="Rhea" id="RHEA:22712"/>
        <dbReference type="ChEBI" id="CHEBI:15378"/>
        <dbReference type="ChEBI" id="CHEBI:33019"/>
        <dbReference type="ChEBI" id="CHEBI:37565"/>
        <dbReference type="ChEBI" id="CHEBI:58502"/>
        <dbReference type="ChEBI" id="CHEBI:60487"/>
        <dbReference type="EC" id="2.7.7.62"/>
    </reaction>
</comment>
<dbReference type="GO" id="GO:0043752">
    <property type="term" value="F:adenosylcobinamide kinase activity"/>
    <property type="evidence" value="ECO:0007669"/>
    <property type="project" value="UniProtKB-EC"/>
</dbReference>
<protein>
    <recommendedName>
        <fullName evidence="16">Adenosylcobinamide kinase</fullName>
        <ecNumber evidence="8">2.7.1.156</ecNumber>
        <ecNumber evidence="9">2.7.7.62</ecNumber>
    </recommendedName>
    <alternativeName>
        <fullName evidence="17">Adenosylcobinamide-phosphate guanylyltransferase</fullName>
    </alternativeName>
</protein>
<evidence type="ECO:0000256" key="6">
    <source>
        <dbReference type="ARBA" id="ARBA00005159"/>
    </source>
</evidence>
<keyword evidence="11 21" id="KW-0808">Transferase</keyword>
<evidence type="ECO:0000256" key="14">
    <source>
        <dbReference type="ARBA" id="ARBA00022840"/>
    </source>
</evidence>
<keyword evidence="14" id="KW-0067">ATP-binding</keyword>
<evidence type="ECO:0000256" key="18">
    <source>
        <dbReference type="PIRSR" id="PIRSR006135-1"/>
    </source>
</evidence>
<comment type="pathway">
    <text evidence="6">Cofactor biosynthesis; adenosylcobalamin biosynthesis; adenosylcobalamin from cob(II)yrinate a,c-diamide: step 5/7.</text>
</comment>
<dbReference type="NCBIfam" id="NF004469">
    <property type="entry name" value="PRK05800.1"/>
    <property type="match status" value="1"/>
</dbReference>
<evidence type="ECO:0000256" key="9">
    <source>
        <dbReference type="ARBA" id="ARBA00012523"/>
    </source>
</evidence>
<evidence type="ECO:0000256" key="1">
    <source>
        <dbReference type="ARBA" id="ARBA00000312"/>
    </source>
</evidence>
<evidence type="ECO:0000256" key="2">
    <source>
        <dbReference type="ARBA" id="ARBA00000711"/>
    </source>
</evidence>
<proteinExistence type="inferred from homology"/>
<dbReference type="GO" id="GO:0008820">
    <property type="term" value="F:cobinamide phosphate guanylyltransferase activity"/>
    <property type="evidence" value="ECO:0007669"/>
    <property type="project" value="UniProtKB-EC"/>
</dbReference>
<accession>A0AAU8M1U1</accession>
<comment type="catalytic activity">
    <reaction evidence="3">
        <text>adenosylcob(III)inamide + GTP = adenosylcob(III)inamide phosphate + GDP + H(+)</text>
        <dbReference type="Rhea" id="RHEA:15765"/>
        <dbReference type="ChEBI" id="CHEBI:2480"/>
        <dbReference type="ChEBI" id="CHEBI:15378"/>
        <dbReference type="ChEBI" id="CHEBI:37565"/>
        <dbReference type="ChEBI" id="CHEBI:58189"/>
        <dbReference type="ChEBI" id="CHEBI:58502"/>
        <dbReference type="EC" id="2.7.1.156"/>
    </reaction>
</comment>
<name>A0AAU8M1U1_9BACT</name>
<dbReference type="PANTHER" id="PTHR34848">
    <property type="match status" value="1"/>
</dbReference>
<keyword evidence="12 19" id="KW-0547">Nucleotide-binding</keyword>
<evidence type="ECO:0000256" key="17">
    <source>
        <dbReference type="ARBA" id="ARBA00030571"/>
    </source>
</evidence>
<sequence>MLTLITGGSRSGKSAFAQQQAEQIDGPRLFIATCPRIDPEMDERILRHQQDREGLGWQTAEVPLRLAEELERTPAGTTVLIDCLTLWINNLMYEAEQQGQEISEDQISALAEELTRAARKHQGQVFLVTNEVGLGIVPDNPMVRRYRDLVGRCNQVIAAFADQVFLVSCGIPMQLK</sequence>
<dbReference type="InterPro" id="IPR003203">
    <property type="entry name" value="CobU/CobP"/>
</dbReference>
<dbReference type="KEGG" id="eaj:Q3M24_11665"/>
<keyword evidence="13 21" id="KW-0418">Kinase</keyword>
<keyword evidence="10" id="KW-0169">Cobalamin biosynthesis</keyword>
<evidence type="ECO:0000256" key="4">
    <source>
        <dbReference type="ARBA" id="ARBA00003889"/>
    </source>
</evidence>
<reference evidence="21" key="2">
    <citation type="submission" date="2024-06" db="EMBL/GenBank/DDBJ databases">
        <authorList>
            <person name="Plum-Jensen L.E."/>
            <person name="Schramm A."/>
            <person name="Marshall I.P.G."/>
        </authorList>
    </citation>
    <scope>NUCLEOTIDE SEQUENCE</scope>
    <source>
        <strain evidence="21">Rat1</strain>
    </source>
</reference>
<reference evidence="21" key="1">
    <citation type="journal article" date="2024" name="Syst. Appl. Microbiol.">
        <title>First single-strain enrichments of Electrothrix cable bacteria, description of E. aestuarii sp. nov. and E. rattekaaiensis sp. nov., and proposal of a cable bacteria taxonomy following the rules of the SeqCode.</title>
        <authorList>
            <person name="Plum-Jensen L.E."/>
            <person name="Schramm A."/>
            <person name="Marshall I.P.G."/>
        </authorList>
    </citation>
    <scope>NUCLEOTIDE SEQUENCE</scope>
    <source>
        <strain evidence="21">Rat1</strain>
    </source>
</reference>
<dbReference type="InterPro" id="IPR027417">
    <property type="entry name" value="P-loop_NTPase"/>
</dbReference>
<feature type="binding site" evidence="19">
    <location>
        <begin position="7"/>
        <end position="14"/>
    </location>
    <ligand>
        <name>GTP</name>
        <dbReference type="ChEBI" id="CHEBI:37565"/>
    </ligand>
</feature>
<dbReference type="AlphaFoldDB" id="A0AAU8M1U1"/>
<organism evidence="21">
    <name type="scientific">Candidatus Electrothrix aestuarii</name>
    <dbReference type="NCBI Taxonomy" id="3062594"/>
    <lineage>
        <taxon>Bacteria</taxon>
        <taxon>Pseudomonadati</taxon>
        <taxon>Thermodesulfobacteriota</taxon>
        <taxon>Desulfobulbia</taxon>
        <taxon>Desulfobulbales</taxon>
        <taxon>Desulfobulbaceae</taxon>
        <taxon>Candidatus Electrothrix</taxon>
    </lineage>
</organism>
<comment type="similarity">
    <text evidence="7">Belongs to the CobU/CobP family.</text>
</comment>
<dbReference type="GO" id="GO:0005524">
    <property type="term" value="F:ATP binding"/>
    <property type="evidence" value="ECO:0007669"/>
    <property type="project" value="UniProtKB-KW"/>
</dbReference>
<dbReference type="EC" id="2.7.1.156" evidence="8"/>
<keyword evidence="21" id="KW-0548">Nucleotidyltransferase</keyword>
<gene>
    <name evidence="21" type="primary">cobU</name>
    <name evidence="21" type="ORF">Q3M24_11665</name>
</gene>
<feature type="region of interest" description="Disordered" evidence="20">
    <location>
        <begin position="1"/>
        <end position="20"/>
    </location>
</feature>
<feature type="binding site" evidence="19">
    <location>
        <position position="82"/>
    </location>
    <ligand>
        <name>GTP</name>
        <dbReference type="ChEBI" id="CHEBI:37565"/>
    </ligand>
</feature>
<comment type="function">
    <text evidence="4">Catalyzes ATP-dependent phosphorylation of adenosylcobinamide and addition of GMP to adenosylcobinamide phosphate.</text>
</comment>
<comment type="pathway">
    <text evidence="5">Cofactor biosynthesis; adenosylcobalamin biosynthesis; adenosylcobalamin from cob(II)yrinate a,c-diamide: step 6/7.</text>
</comment>
<evidence type="ECO:0000256" key="15">
    <source>
        <dbReference type="ARBA" id="ARBA00023134"/>
    </source>
</evidence>
<evidence type="ECO:0000256" key="7">
    <source>
        <dbReference type="ARBA" id="ARBA00007490"/>
    </source>
</evidence>
<dbReference type="CDD" id="cd00544">
    <property type="entry name" value="CobU"/>
    <property type="match status" value="1"/>
</dbReference>
<dbReference type="SUPFAM" id="SSF52540">
    <property type="entry name" value="P-loop containing nucleoside triphosphate hydrolases"/>
    <property type="match status" value="1"/>
</dbReference>
<dbReference type="Pfam" id="PF02283">
    <property type="entry name" value="CobU"/>
    <property type="match status" value="1"/>
</dbReference>
<evidence type="ECO:0000256" key="16">
    <source>
        <dbReference type="ARBA" id="ARBA00029570"/>
    </source>
</evidence>
<evidence type="ECO:0000256" key="8">
    <source>
        <dbReference type="ARBA" id="ARBA00012016"/>
    </source>
</evidence>
<evidence type="ECO:0000256" key="19">
    <source>
        <dbReference type="PIRSR" id="PIRSR006135-2"/>
    </source>
</evidence>